<dbReference type="OrthoDB" id="2505141at2759"/>
<dbReference type="AlphaFoldDB" id="A0A9Q3DDL4"/>
<proteinExistence type="predicted"/>
<comment type="caution">
    <text evidence="1">The sequence shown here is derived from an EMBL/GenBank/DDBJ whole genome shotgun (WGS) entry which is preliminary data.</text>
</comment>
<organism evidence="1 2">
    <name type="scientific">Austropuccinia psidii MF-1</name>
    <dbReference type="NCBI Taxonomy" id="1389203"/>
    <lineage>
        <taxon>Eukaryota</taxon>
        <taxon>Fungi</taxon>
        <taxon>Dikarya</taxon>
        <taxon>Basidiomycota</taxon>
        <taxon>Pucciniomycotina</taxon>
        <taxon>Pucciniomycetes</taxon>
        <taxon>Pucciniales</taxon>
        <taxon>Sphaerophragmiaceae</taxon>
        <taxon>Austropuccinia</taxon>
    </lineage>
</organism>
<dbReference type="Proteomes" id="UP000765509">
    <property type="component" value="Unassembled WGS sequence"/>
</dbReference>
<keyword evidence="2" id="KW-1185">Reference proteome</keyword>
<gene>
    <name evidence="1" type="ORF">O181_038800</name>
</gene>
<accession>A0A9Q3DDL4</accession>
<evidence type="ECO:0000313" key="1">
    <source>
        <dbReference type="EMBL" id="MBW0499085.1"/>
    </source>
</evidence>
<reference evidence="1" key="1">
    <citation type="submission" date="2021-03" db="EMBL/GenBank/DDBJ databases">
        <title>Draft genome sequence of rust myrtle Austropuccinia psidii MF-1, a brazilian biotype.</title>
        <authorList>
            <person name="Quecine M.C."/>
            <person name="Pachon D.M.R."/>
            <person name="Bonatelli M.L."/>
            <person name="Correr F.H."/>
            <person name="Franceschini L.M."/>
            <person name="Leite T.F."/>
            <person name="Margarido G.R.A."/>
            <person name="Almeida C.A."/>
            <person name="Ferrarezi J.A."/>
            <person name="Labate C.A."/>
        </authorList>
    </citation>
    <scope>NUCLEOTIDE SEQUENCE</scope>
    <source>
        <strain evidence="1">MF-1</strain>
    </source>
</reference>
<name>A0A9Q3DDL4_9BASI</name>
<protein>
    <submittedName>
        <fullName evidence="1">Uncharacterized protein</fullName>
    </submittedName>
</protein>
<evidence type="ECO:0000313" key="2">
    <source>
        <dbReference type="Proteomes" id="UP000765509"/>
    </source>
</evidence>
<dbReference type="EMBL" id="AVOT02015083">
    <property type="protein sequence ID" value="MBW0499085.1"/>
    <property type="molecule type" value="Genomic_DNA"/>
</dbReference>
<sequence>MEIPIKGFNIAPKNLIYIKNSLEKIEFAKIVHILDLANDKIHKGLILLVSWFEEAKEHEEGFNELEAFLGEWKVIHLKEAHRDGYVSFSKVSGLGAYLKMPAWSLG</sequence>